<evidence type="ECO:0000256" key="6">
    <source>
        <dbReference type="ARBA" id="ARBA00022989"/>
    </source>
</evidence>
<keyword evidence="5" id="KW-0677">Repeat</keyword>
<dbReference type="OrthoDB" id="21292at2759"/>
<dbReference type="Gene3D" id="1.50.40.10">
    <property type="entry name" value="Mitochondrial carrier domain"/>
    <property type="match status" value="2"/>
</dbReference>
<evidence type="ECO:0000256" key="7">
    <source>
        <dbReference type="ARBA" id="ARBA00023128"/>
    </source>
</evidence>
<feature type="transmembrane region" description="Helical" evidence="11">
    <location>
        <begin position="213"/>
        <end position="234"/>
    </location>
</feature>
<name>A0A8H5CZH7_9AGAR</name>
<feature type="transmembrane region" description="Helical" evidence="11">
    <location>
        <begin position="81"/>
        <end position="103"/>
    </location>
</feature>
<reference evidence="12 13" key="1">
    <citation type="journal article" date="2020" name="ISME J.">
        <title>Uncovering the hidden diversity of litter-decomposition mechanisms in mushroom-forming fungi.</title>
        <authorList>
            <person name="Floudas D."/>
            <person name="Bentzer J."/>
            <person name="Ahren D."/>
            <person name="Johansson T."/>
            <person name="Persson P."/>
            <person name="Tunlid A."/>
        </authorList>
    </citation>
    <scope>NUCLEOTIDE SEQUENCE [LARGE SCALE GENOMIC DNA]</scope>
    <source>
        <strain evidence="12 13">CBS 291.85</strain>
    </source>
</reference>
<dbReference type="InterPro" id="IPR018108">
    <property type="entry name" value="MCP_transmembrane"/>
</dbReference>
<evidence type="ECO:0000313" key="13">
    <source>
        <dbReference type="Proteomes" id="UP000559256"/>
    </source>
</evidence>
<evidence type="ECO:0000256" key="8">
    <source>
        <dbReference type="ARBA" id="ARBA00023136"/>
    </source>
</evidence>
<protein>
    <submittedName>
        <fullName evidence="12">Uncharacterized protein</fullName>
    </submittedName>
</protein>
<keyword evidence="6 11" id="KW-1133">Transmembrane helix</keyword>
<feature type="transmembrane region" description="Helical" evidence="11">
    <location>
        <begin position="12"/>
        <end position="35"/>
    </location>
</feature>
<dbReference type="PROSITE" id="PS50920">
    <property type="entry name" value="SOLCAR"/>
    <property type="match status" value="1"/>
</dbReference>
<evidence type="ECO:0000256" key="1">
    <source>
        <dbReference type="ARBA" id="ARBA00004225"/>
    </source>
</evidence>
<dbReference type="PANTHER" id="PTHR45624:SF12">
    <property type="entry name" value="MITOCHONDRIAL ORNITHINE TRANSPORTER 1"/>
    <property type="match status" value="1"/>
</dbReference>
<evidence type="ECO:0000256" key="4">
    <source>
        <dbReference type="ARBA" id="ARBA00022692"/>
    </source>
</evidence>
<feature type="repeat" description="Solcar" evidence="9">
    <location>
        <begin position="12"/>
        <end position="106"/>
    </location>
</feature>
<evidence type="ECO:0000256" key="2">
    <source>
        <dbReference type="ARBA" id="ARBA00006375"/>
    </source>
</evidence>
<evidence type="ECO:0000256" key="10">
    <source>
        <dbReference type="RuleBase" id="RU000488"/>
    </source>
</evidence>
<dbReference type="Proteomes" id="UP000559256">
    <property type="component" value="Unassembled WGS sequence"/>
</dbReference>
<keyword evidence="4 9" id="KW-0812">Transmembrane</keyword>
<evidence type="ECO:0000313" key="12">
    <source>
        <dbReference type="EMBL" id="KAF5349432.1"/>
    </source>
</evidence>
<keyword evidence="3 10" id="KW-0813">Transport</keyword>
<organism evidence="12 13">
    <name type="scientific">Tetrapyrgos nigripes</name>
    <dbReference type="NCBI Taxonomy" id="182062"/>
    <lineage>
        <taxon>Eukaryota</taxon>
        <taxon>Fungi</taxon>
        <taxon>Dikarya</taxon>
        <taxon>Basidiomycota</taxon>
        <taxon>Agaricomycotina</taxon>
        <taxon>Agaricomycetes</taxon>
        <taxon>Agaricomycetidae</taxon>
        <taxon>Agaricales</taxon>
        <taxon>Marasmiineae</taxon>
        <taxon>Marasmiaceae</taxon>
        <taxon>Tetrapyrgos</taxon>
    </lineage>
</organism>
<keyword evidence="13" id="KW-1185">Reference proteome</keyword>
<comment type="similarity">
    <text evidence="2 10">Belongs to the mitochondrial carrier (TC 2.A.29) family.</text>
</comment>
<feature type="transmembrane region" description="Helical" evidence="11">
    <location>
        <begin position="168"/>
        <end position="193"/>
    </location>
</feature>
<evidence type="ECO:0000256" key="11">
    <source>
        <dbReference type="SAM" id="Phobius"/>
    </source>
</evidence>
<dbReference type="InterPro" id="IPR023395">
    <property type="entry name" value="MCP_dom_sf"/>
</dbReference>
<feature type="transmembrane region" description="Helical" evidence="11">
    <location>
        <begin position="307"/>
        <end position="327"/>
    </location>
</feature>
<keyword evidence="8 9" id="KW-0472">Membrane</keyword>
<sequence>MFGPSLILFPPLSLLAIPLAILGAAVTVPFSGVLVRYRANYSPKSVQLDGAEGATGPVVNGYFAMFRRVYKLEGMAGLYKGFMPTLFTGFVVFILAFLTWLVSSVRSPGFNLIFILLSFIVSLPFSVIINRAICTPYRLPSWEPRTALRVLLTPTERRSFWKLYLNPGLFFIHFLTLLWVGVIVAIATIALAWKILEEGRNQHNEVLKWVFVGVYAAVIIIAALVTCPLQVLLIRLSLQRNHGTSGAVESRDEVVSEPRTEAEQAAKLELKEYSQDVDVIGLRDEFDPYTSLYNCFVRMKREEGVKVFYRAYWVTLLSGVFSSGASVPAL</sequence>
<evidence type="ECO:0000256" key="9">
    <source>
        <dbReference type="PROSITE-ProRule" id="PRU00282"/>
    </source>
</evidence>
<dbReference type="GO" id="GO:0031966">
    <property type="term" value="C:mitochondrial membrane"/>
    <property type="evidence" value="ECO:0007669"/>
    <property type="project" value="UniProtKB-SubCell"/>
</dbReference>
<evidence type="ECO:0000256" key="5">
    <source>
        <dbReference type="ARBA" id="ARBA00022737"/>
    </source>
</evidence>
<dbReference type="Pfam" id="PF00153">
    <property type="entry name" value="Mito_carr"/>
    <property type="match status" value="1"/>
</dbReference>
<proteinExistence type="inferred from homology"/>
<dbReference type="AlphaFoldDB" id="A0A8H5CZH7"/>
<dbReference type="EMBL" id="JAACJM010000080">
    <property type="protein sequence ID" value="KAF5349432.1"/>
    <property type="molecule type" value="Genomic_DNA"/>
</dbReference>
<comment type="subcellular location">
    <subcellularLocation>
        <location evidence="1">Mitochondrion membrane</location>
        <topology evidence="1">Multi-pass membrane protein</topology>
    </subcellularLocation>
</comment>
<accession>A0A8H5CZH7</accession>
<gene>
    <name evidence="12" type="ORF">D9758_014625</name>
</gene>
<feature type="transmembrane region" description="Helical" evidence="11">
    <location>
        <begin position="109"/>
        <end position="129"/>
    </location>
</feature>
<dbReference type="PANTHER" id="PTHR45624">
    <property type="entry name" value="MITOCHONDRIAL BASIC AMINO ACIDS TRANSPORTER-RELATED"/>
    <property type="match status" value="1"/>
</dbReference>
<dbReference type="GO" id="GO:0000064">
    <property type="term" value="F:L-ornithine transmembrane transporter activity"/>
    <property type="evidence" value="ECO:0007669"/>
    <property type="project" value="TreeGrafter"/>
</dbReference>
<dbReference type="GO" id="GO:1990575">
    <property type="term" value="P:mitochondrial L-ornithine transmembrane transport"/>
    <property type="evidence" value="ECO:0007669"/>
    <property type="project" value="TreeGrafter"/>
</dbReference>
<dbReference type="SUPFAM" id="SSF103506">
    <property type="entry name" value="Mitochondrial carrier"/>
    <property type="match status" value="2"/>
</dbReference>
<dbReference type="InterPro" id="IPR050567">
    <property type="entry name" value="Mitochondrial_Carrier"/>
</dbReference>
<keyword evidence="7" id="KW-0496">Mitochondrion</keyword>
<comment type="caution">
    <text evidence="12">The sequence shown here is derived from an EMBL/GenBank/DDBJ whole genome shotgun (WGS) entry which is preliminary data.</text>
</comment>
<evidence type="ECO:0000256" key="3">
    <source>
        <dbReference type="ARBA" id="ARBA00022448"/>
    </source>
</evidence>